<dbReference type="InterPro" id="IPR035386">
    <property type="entry name" value="Arm-DNA-bind_5"/>
</dbReference>
<protein>
    <submittedName>
        <fullName evidence="5">Site-specific integrase</fullName>
    </submittedName>
</protein>
<dbReference type="EMBL" id="JAOZYT010000010">
    <property type="protein sequence ID" value="MCW0523223.1"/>
    <property type="molecule type" value="Genomic_DNA"/>
</dbReference>
<accession>A0AAP3EYM1</accession>
<evidence type="ECO:0000256" key="3">
    <source>
        <dbReference type="ARBA" id="ARBA00023172"/>
    </source>
</evidence>
<dbReference type="InterPro" id="IPR013762">
    <property type="entry name" value="Integrase-like_cat_sf"/>
</dbReference>
<evidence type="ECO:0000256" key="2">
    <source>
        <dbReference type="ARBA" id="ARBA00023125"/>
    </source>
</evidence>
<evidence type="ECO:0000313" key="5">
    <source>
        <dbReference type="EMBL" id="MCW0523223.1"/>
    </source>
</evidence>
<dbReference type="CDD" id="cd01185">
    <property type="entry name" value="INTN1_C_like"/>
    <property type="match status" value="1"/>
</dbReference>
<dbReference type="Pfam" id="PF00589">
    <property type="entry name" value="Phage_integrase"/>
    <property type="match status" value="1"/>
</dbReference>
<organism evidence="5 6">
    <name type="scientific">Riemerella anatipestifer</name>
    <name type="common">Moraxella anatipestifer</name>
    <dbReference type="NCBI Taxonomy" id="34085"/>
    <lineage>
        <taxon>Bacteria</taxon>
        <taxon>Pseudomonadati</taxon>
        <taxon>Bacteroidota</taxon>
        <taxon>Flavobacteriia</taxon>
        <taxon>Flavobacteriales</taxon>
        <taxon>Weeksellaceae</taxon>
        <taxon>Riemerella</taxon>
    </lineage>
</organism>
<dbReference type="PANTHER" id="PTHR30349:SF64">
    <property type="entry name" value="PROPHAGE INTEGRASE INTD-RELATED"/>
    <property type="match status" value="1"/>
</dbReference>
<comment type="caution">
    <text evidence="5">The sequence shown here is derived from an EMBL/GenBank/DDBJ whole genome shotgun (WGS) entry which is preliminary data.</text>
</comment>
<dbReference type="SUPFAM" id="SSF56349">
    <property type="entry name" value="DNA breaking-rejoining enzymes"/>
    <property type="match status" value="1"/>
</dbReference>
<sequence length="390" mass="45709">MNKKNDLFLLEINSKRLCNNMKTRFYLHDYLNSNGEKQIIFSVSISGKRKRIYTGYFCKPEEWNKKTQRLKHESNQHGPINLILDNIISKAIDIRTFFALSKKELTLEKFEREYFNATPSHDFNSFMISRINETIDNPNTKKKHKSIHKKLKEYKETIPFNVISLDFIYEYRRHLSRLGNCPTTINSNIKIIKQYLIDAQRKGVIFPFNIDEIKPGSTTGNRVSLTKEQVNKLKAFYFSEFIRDNWKLSLGYFLIACYTGLRVSDVLQLKRVNLYSETIPIKTVKNKKLLNIKLNNTARSIIEHSPNLFNQFYTEQTINKHLKEIAQNIGIKRKMTMHIGRHTFATAYIKAGGDVMYLQKLLGHSKLDTTLIYTHITEDDANETVFLLDD</sequence>
<keyword evidence="3" id="KW-0233">DNA recombination</keyword>
<dbReference type="GO" id="GO:0003677">
    <property type="term" value="F:DNA binding"/>
    <property type="evidence" value="ECO:0007669"/>
    <property type="project" value="UniProtKB-KW"/>
</dbReference>
<dbReference type="Gene3D" id="1.10.443.10">
    <property type="entry name" value="Intergrase catalytic core"/>
    <property type="match status" value="1"/>
</dbReference>
<reference evidence="5" key="1">
    <citation type="submission" date="2022-10" db="EMBL/GenBank/DDBJ databases">
        <title>Sifting through the core-genome to identify putative cross-protective antigens against Riemerella anatipestifer.</title>
        <authorList>
            <person name="Zheng X."/>
            <person name="Zhang W."/>
        </authorList>
    </citation>
    <scope>NUCLEOTIDE SEQUENCE</scope>
    <source>
        <strain evidence="5">ZWRA178</strain>
    </source>
</reference>
<dbReference type="Pfam" id="PF13102">
    <property type="entry name" value="Phage_int_SAM_5"/>
    <property type="match status" value="1"/>
</dbReference>
<name>A0AAP3EYM1_RIEAN</name>
<keyword evidence="2" id="KW-0238">DNA-binding</keyword>
<dbReference type="GO" id="GO:0006310">
    <property type="term" value="P:DNA recombination"/>
    <property type="evidence" value="ECO:0007669"/>
    <property type="project" value="UniProtKB-KW"/>
</dbReference>
<proteinExistence type="inferred from homology"/>
<dbReference type="InterPro" id="IPR010998">
    <property type="entry name" value="Integrase_recombinase_N"/>
</dbReference>
<dbReference type="GO" id="GO:0015074">
    <property type="term" value="P:DNA integration"/>
    <property type="evidence" value="ECO:0007669"/>
    <property type="project" value="InterPro"/>
</dbReference>
<dbReference type="Gene3D" id="1.10.150.130">
    <property type="match status" value="1"/>
</dbReference>
<dbReference type="InterPro" id="IPR002104">
    <property type="entry name" value="Integrase_catalytic"/>
</dbReference>
<dbReference type="RefSeq" id="WP_079206679.1">
    <property type="nucleotide sequence ID" value="NZ_CP011859.1"/>
</dbReference>
<dbReference type="InterPro" id="IPR050090">
    <property type="entry name" value="Tyrosine_recombinase_XerCD"/>
</dbReference>
<evidence type="ECO:0000256" key="1">
    <source>
        <dbReference type="ARBA" id="ARBA00008857"/>
    </source>
</evidence>
<comment type="similarity">
    <text evidence="1">Belongs to the 'phage' integrase family.</text>
</comment>
<gene>
    <name evidence="5" type="ORF">OKE68_02685</name>
</gene>
<evidence type="ECO:0000313" key="6">
    <source>
        <dbReference type="Proteomes" id="UP001207440"/>
    </source>
</evidence>
<dbReference type="InterPro" id="IPR011010">
    <property type="entry name" value="DNA_brk_join_enz"/>
</dbReference>
<feature type="domain" description="Tyr recombinase" evidence="4">
    <location>
        <begin position="220"/>
        <end position="386"/>
    </location>
</feature>
<dbReference type="Pfam" id="PF17293">
    <property type="entry name" value="Arm-DNA-bind_5"/>
    <property type="match status" value="1"/>
</dbReference>
<dbReference type="PANTHER" id="PTHR30349">
    <property type="entry name" value="PHAGE INTEGRASE-RELATED"/>
    <property type="match status" value="1"/>
</dbReference>
<dbReference type="AlphaFoldDB" id="A0AAP3EYM1"/>
<dbReference type="PROSITE" id="PS51898">
    <property type="entry name" value="TYR_RECOMBINASE"/>
    <property type="match status" value="1"/>
</dbReference>
<evidence type="ECO:0000259" key="4">
    <source>
        <dbReference type="PROSITE" id="PS51898"/>
    </source>
</evidence>
<dbReference type="InterPro" id="IPR025269">
    <property type="entry name" value="SAM-like_dom"/>
</dbReference>
<dbReference type="Proteomes" id="UP001207440">
    <property type="component" value="Unassembled WGS sequence"/>
</dbReference>